<reference evidence="1" key="1">
    <citation type="submission" date="2010-07" db="EMBL/GenBank/DDBJ databases">
        <authorList>
            <person name="Muzny D."/>
            <person name="Qin X."/>
            <person name="Buhay C."/>
            <person name="Dugan-Rocha S."/>
            <person name="Ding Y."/>
            <person name="Chen G."/>
            <person name="Hawes A."/>
            <person name="Holder M."/>
            <person name="Jhangiani S."/>
            <person name="Johnson A."/>
            <person name="Khan Z."/>
            <person name="Li Z."/>
            <person name="Liu W."/>
            <person name="Liu X."/>
            <person name="Perez L."/>
            <person name="Shen H."/>
            <person name="Wang Q."/>
            <person name="Watt J."/>
            <person name="Xi L."/>
            <person name="Xin Y."/>
            <person name="Zhou J."/>
            <person name="Deng J."/>
            <person name="Jiang H."/>
            <person name="Liu Y."/>
            <person name="Qu J."/>
            <person name="Song X.-Z."/>
            <person name="Zhang L."/>
            <person name="Villasana D."/>
            <person name="Johnson A."/>
            <person name="Liu J."/>
            <person name="Liyanage D."/>
            <person name="Lorensuhewa L."/>
            <person name="Robinson T."/>
            <person name="Song A."/>
            <person name="Song B.-B."/>
            <person name="Dinh H."/>
            <person name="Thornton R."/>
            <person name="Coyle M."/>
            <person name="Francisco L."/>
            <person name="Jackson L."/>
            <person name="Javaid M."/>
            <person name="Korchina V."/>
            <person name="Kovar C."/>
            <person name="Mata R."/>
            <person name="Mathew T."/>
            <person name="Ngo R."/>
            <person name="Nguyen L."/>
            <person name="Nguyen N."/>
            <person name="Okwuonu G."/>
            <person name="Ongeri F."/>
            <person name="Pham C."/>
            <person name="Simmons D."/>
            <person name="Wilczek-Boney K."/>
            <person name="Hale W."/>
            <person name="Jakkamsetti A."/>
            <person name="Pham P."/>
            <person name="Ruth R."/>
            <person name="San Lucas F."/>
            <person name="Warren J."/>
            <person name="Zhang J."/>
            <person name="Zhao Z."/>
            <person name="Zhou C."/>
            <person name="Zhu D."/>
            <person name="Lee S."/>
            <person name="Bess C."/>
            <person name="Blankenburg K."/>
            <person name="Forbes L."/>
            <person name="Fu Q."/>
            <person name="Gubbala S."/>
            <person name="Hirani K."/>
            <person name="Jayaseelan J.C."/>
            <person name="Lara F."/>
            <person name="Munidasa M."/>
            <person name="Palculict T."/>
            <person name="Patil S."/>
            <person name="Pu L.-L."/>
            <person name="Saada N."/>
            <person name="Tang L."/>
            <person name="Weissenberger G."/>
            <person name="Zhu Y."/>
            <person name="Hemphill L."/>
            <person name="Shang Y."/>
            <person name="Youmans B."/>
            <person name="Ayvaz T."/>
            <person name="Ross M."/>
            <person name="Santibanez J."/>
            <person name="Aqrawi P."/>
            <person name="Gross S."/>
            <person name="Joshi V."/>
            <person name="Fowler G."/>
            <person name="Nazareth L."/>
            <person name="Reid J."/>
            <person name="Worley K."/>
            <person name="Petrosino J."/>
            <person name="Highlander S."/>
            <person name="Gibbs R."/>
        </authorList>
    </citation>
    <scope>NUCLEOTIDE SEQUENCE [LARGE SCALE GENOMIC DNA]</scope>
    <source>
        <strain evidence="1">ATCC 33861</strain>
    </source>
</reference>
<dbReference type="Proteomes" id="UP000006258">
    <property type="component" value="Unassembled WGS sequence"/>
</dbReference>
<evidence type="ECO:0000313" key="1">
    <source>
        <dbReference type="EMBL" id="EFK58445.1"/>
    </source>
</evidence>
<sequence length="58" mass="6678">MFFESPQLLGLKDSKQRVTDLLRTGMRVLNSVNFSECVEGKPLFIKMTIIRVEITFSI</sequence>
<name>D7VLH2_SPHSI</name>
<protein>
    <submittedName>
        <fullName evidence="1">Uncharacterized protein</fullName>
    </submittedName>
</protein>
<organism evidence="1 2">
    <name type="scientific">Sphingobacterium spiritivorum ATCC 33861</name>
    <dbReference type="NCBI Taxonomy" id="525373"/>
    <lineage>
        <taxon>Bacteria</taxon>
        <taxon>Pseudomonadati</taxon>
        <taxon>Bacteroidota</taxon>
        <taxon>Sphingobacteriia</taxon>
        <taxon>Sphingobacteriales</taxon>
        <taxon>Sphingobacteriaceae</taxon>
        <taxon>Sphingobacterium</taxon>
    </lineage>
</organism>
<evidence type="ECO:0000313" key="2">
    <source>
        <dbReference type="Proteomes" id="UP000006258"/>
    </source>
</evidence>
<keyword evidence="2" id="KW-1185">Reference proteome</keyword>
<gene>
    <name evidence="1" type="ORF">HMPREF0766_11842</name>
</gene>
<accession>D7VLH2</accession>
<proteinExistence type="predicted"/>
<dbReference type="EMBL" id="ACHA02000006">
    <property type="protein sequence ID" value="EFK58445.1"/>
    <property type="molecule type" value="Genomic_DNA"/>
</dbReference>
<dbReference type="HOGENOM" id="CLU_2976967_0_0_10"/>
<comment type="caution">
    <text evidence="1">The sequence shown here is derived from an EMBL/GenBank/DDBJ whole genome shotgun (WGS) entry which is preliminary data.</text>
</comment>
<dbReference type="STRING" id="525373.HMPREF0766_11842"/>
<dbReference type="AlphaFoldDB" id="D7VLH2"/>